<dbReference type="HAMAP" id="MF_00763">
    <property type="entry name" value="UPF0305"/>
    <property type="match status" value="1"/>
</dbReference>
<dbReference type="InterPro" id="IPR019215">
    <property type="entry name" value="DUF2115"/>
</dbReference>
<evidence type="ECO:0000256" key="1">
    <source>
        <dbReference type="HAMAP-Rule" id="MF_00763"/>
    </source>
</evidence>
<reference evidence="3" key="1">
    <citation type="journal article" date="2020" name="bioRxiv">
        <title>A rank-normalized archaeal taxonomy based on genome phylogeny resolves widespread incomplete and uneven classifications.</title>
        <authorList>
            <person name="Rinke C."/>
            <person name="Chuvochina M."/>
            <person name="Mussig A.J."/>
            <person name="Chaumeil P.-A."/>
            <person name="Waite D.W."/>
            <person name="Whitman W.B."/>
            <person name="Parks D.H."/>
            <person name="Hugenholtz P."/>
        </authorList>
    </citation>
    <scope>NUCLEOTIDE SEQUENCE [LARGE SCALE GENOMIC DNA]</scope>
</reference>
<sequence length="187" mass="21568">MNSTLKRESRYVKKVKSLTFQSQTTKNKLLKILREEARKLNLLDMVRCSLQIQQAAECIHTSYKNEYIKAETAFMIRIREVKEDNLLYSGKVDLEELNTAMDILSQQEKLGENMQEADTGFLRIYSILSLYTTFIRDEPIHQVGSLFPGGFKVKKEGDKYTCPVKDNNDNNPLAVCPFCIAEQDEEV</sequence>
<evidence type="ECO:0000313" key="2">
    <source>
        <dbReference type="EMBL" id="HII83308.1"/>
    </source>
</evidence>
<comment type="similarity">
    <text evidence="1">Belongs to the UPF0305 family.</text>
</comment>
<name>A0A7J4TFX2_9EURY</name>
<dbReference type="AlphaFoldDB" id="A0A7J4TFX2"/>
<protein>
    <recommendedName>
        <fullName evidence="1">UPF0305 protein HA271_00380</fullName>
    </recommendedName>
</protein>
<proteinExistence type="inferred from homology"/>
<organism evidence="2 3">
    <name type="scientific">Methanobacterium subterraneum</name>
    <dbReference type="NCBI Taxonomy" id="59277"/>
    <lineage>
        <taxon>Archaea</taxon>
        <taxon>Methanobacteriati</taxon>
        <taxon>Methanobacteriota</taxon>
        <taxon>Methanomada group</taxon>
        <taxon>Methanobacteria</taxon>
        <taxon>Methanobacteriales</taxon>
        <taxon>Methanobacteriaceae</taxon>
        <taxon>Methanobacterium</taxon>
    </lineage>
</organism>
<comment type="caution">
    <text evidence="2">The sequence shown here is derived from an EMBL/GenBank/DDBJ whole genome shotgun (WGS) entry which is preliminary data.</text>
</comment>
<gene>
    <name evidence="2" type="ORF">HA271_00380</name>
</gene>
<accession>A0A7J4TFX2</accession>
<evidence type="ECO:0000313" key="3">
    <source>
        <dbReference type="Proteomes" id="UP000586031"/>
    </source>
</evidence>
<dbReference type="Proteomes" id="UP000586031">
    <property type="component" value="Unassembled WGS sequence"/>
</dbReference>
<dbReference type="Pfam" id="PF09888">
    <property type="entry name" value="DUF2115"/>
    <property type="match status" value="1"/>
</dbReference>
<dbReference type="EMBL" id="DUHE01000012">
    <property type="protein sequence ID" value="HII83308.1"/>
    <property type="molecule type" value="Genomic_DNA"/>
</dbReference>